<gene>
    <name evidence="10" type="ORF">DGYR_LOCUS477</name>
</gene>
<dbReference type="PANTHER" id="PTHR43884">
    <property type="entry name" value="ACYL-COA DEHYDROGENASE"/>
    <property type="match status" value="1"/>
</dbReference>
<evidence type="ECO:0000259" key="8">
    <source>
        <dbReference type="Pfam" id="PF02770"/>
    </source>
</evidence>
<dbReference type="Gene3D" id="1.10.540.10">
    <property type="entry name" value="Acyl-CoA dehydrogenase/oxidase, N-terminal domain"/>
    <property type="match status" value="1"/>
</dbReference>
<dbReference type="InterPro" id="IPR036250">
    <property type="entry name" value="AcylCo_DH-like_C"/>
</dbReference>
<dbReference type="Pfam" id="PF02771">
    <property type="entry name" value="Acyl-CoA_dh_N"/>
    <property type="match status" value="1"/>
</dbReference>
<dbReference type="Pfam" id="PF02770">
    <property type="entry name" value="Acyl-CoA_dh_M"/>
    <property type="match status" value="1"/>
</dbReference>
<evidence type="ECO:0000256" key="5">
    <source>
        <dbReference type="ARBA" id="ARBA00023002"/>
    </source>
</evidence>
<evidence type="ECO:0000256" key="1">
    <source>
        <dbReference type="ARBA" id="ARBA00001974"/>
    </source>
</evidence>
<dbReference type="OrthoDB" id="434771at2759"/>
<dbReference type="GO" id="GO:0046359">
    <property type="term" value="P:butyrate catabolic process"/>
    <property type="evidence" value="ECO:0007669"/>
    <property type="project" value="TreeGrafter"/>
</dbReference>
<evidence type="ECO:0000259" key="7">
    <source>
        <dbReference type="Pfam" id="PF00441"/>
    </source>
</evidence>
<sequence>MSGHISKFCKAAIKHRKHYSTDSFLLSKPLIEFREKAREVVAKKIAPLADKADKEGKFSEGHFEILGKEGLLDVKVPKKYGGLGLGNIGSTLLTEEIAYGCGATATSVSGHTSLYTGTLVTFGSEKQILKYIKPHLSGKYVGSFSLSEPENGSDAGGLKTTAKLEGDNWILNGSKMWITNGNLPGGMILIATTDRSKQHKGINSFIVPKPLENATVHRLEDKLGMRASPTCQITFENARIPAENIIGKPGDGFKIAMTSLNSARLGAASIGLGTSRHSIDLALKYLRRNKIHPITTADCTTSSLKLAEMECRAQAARLMIYTAAKLLDENHPEATKYCAMAKVMGSETGTFCAHQAMQILGNEGYLAENKVERLYRDNRVTEIYDGTSEIQRLVIAKSFDEPSKLT</sequence>
<evidence type="ECO:0000256" key="3">
    <source>
        <dbReference type="ARBA" id="ARBA00022630"/>
    </source>
</evidence>
<dbReference type="InterPro" id="IPR009100">
    <property type="entry name" value="AcylCoA_DH/oxidase_NM_dom_sf"/>
</dbReference>
<dbReference type="PANTHER" id="PTHR43884:SF12">
    <property type="entry name" value="ISOVALERYL-COA DEHYDROGENASE, MITOCHONDRIAL-RELATED"/>
    <property type="match status" value="1"/>
</dbReference>
<dbReference type="InterPro" id="IPR009075">
    <property type="entry name" value="AcylCo_DH/oxidase_C"/>
</dbReference>
<organism evidence="10 11">
    <name type="scientific">Dimorphilus gyrociliatus</name>
    <dbReference type="NCBI Taxonomy" id="2664684"/>
    <lineage>
        <taxon>Eukaryota</taxon>
        <taxon>Metazoa</taxon>
        <taxon>Spiralia</taxon>
        <taxon>Lophotrochozoa</taxon>
        <taxon>Annelida</taxon>
        <taxon>Polychaeta</taxon>
        <taxon>Polychaeta incertae sedis</taxon>
        <taxon>Dinophilidae</taxon>
        <taxon>Dimorphilus</taxon>
    </lineage>
</organism>
<keyword evidence="5 6" id="KW-0560">Oxidoreductase</keyword>
<dbReference type="InterPro" id="IPR013786">
    <property type="entry name" value="AcylCoA_DH/ox_N"/>
</dbReference>
<dbReference type="InterPro" id="IPR046373">
    <property type="entry name" value="Acyl-CoA_Oxase/DH_mid-dom_sf"/>
</dbReference>
<comment type="cofactor">
    <cofactor evidence="1 6">
        <name>FAD</name>
        <dbReference type="ChEBI" id="CHEBI:57692"/>
    </cofactor>
</comment>
<dbReference type="Pfam" id="PF00441">
    <property type="entry name" value="Acyl-CoA_dh_1"/>
    <property type="match status" value="1"/>
</dbReference>
<dbReference type="SUPFAM" id="SSF56645">
    <property type="entry name" value="Acyl-CoA dehydrogenase NM domain-like"/>
    <property type="match status" value="1"/>
</dbReference>
<dbReference type="EMBL" id="CAJFCJ010000001">
    <property type="protein sequence ID" value="CAD5111145.1"/>
    <property type="molecule type" value="Genomic_DNA"/>
</dbReference>
<keyword evidence="4 6" id="KW-0274">FAD</keyword>
<feature type="domain" description="Acyl-CoA dehydrogenase/oxidase N-terminal" evidence="9">
    <location>
        <begin position="32"/>
        <end position="139"/>
    </location>
</feature>
<evidence type="ECO:0000256" key="2">
    <source>
        <dbReference type="ARBA" id="ARBA00009347"/>
    </source>
</evidence>
<protein>
    <submittedName>
        <fullName evidence="10">DgyrCDS482</fullName>
    </submittedName>
</protein>
<keyword evidence="11" id="KW-1185">Reference proteome</keyword>
<name>A0A7I8V4S4_9ANNE</name>
<dbReference type="InterPro" id="IPR037069">
    <property type="entry name" value="AcylCoA_DH/ox_N_sf"/>
</dbReference>
<dbReference type="InterPro" id="IPR006091">
    <property type="entry name" value="Acyl-CoA_Oxase/DH_mid-dom"/>
</dbReference>
<evidence type="ECO:0000313" key="10">
    <source>
        <dbReference type="EMBL" id="CAD5111145.1"/>
    </source>
</evidence>
<evidence type="ECO:0000256" key="4">
    <source>
        <dbReference type="ARBA" id="ARBA00022827"/>
    </source>
</evidence>
<reference evidence="10 11" key="1">
    <citation type="submission" date="2020-08" db="EMBL/GenBank/DDBJ databases">
        <authorList>
            <person name="Hejnol A."/>
        </authorList>
    </citation>
    <scope>NUCLEOTIDE SEQUENCE [LARGE SCALE GENOMIC DNA]</scope>
</reference>
<proteinExistence type="inferred from homology"/>
<dbReference type="Gene3D" id="1.20.140.10">
    <property type="entry name" value="Butyryl-CoA Dehydrogenase, subunit A, domain 3"/>
    <property type="match status" value="1"/>
</dbReference>
<keyword evidence="3 6" id="KW-0285">Flavoprotein</keyword>
<dbReference type="Gene3D" id="2.40.110.10">
    <property type="entry name" value="Butyryl-CoA Dehydrogenase, subunit A, domain 2"/>
    <property type="match status" value="1"/>
</dbReference>
<dbReference type="GO" id="GO:0003995">
    <property type="term" value="F:acyl-CoA dehydrogenase activity"/>
    <property type="evidence" value="ECO:0007669"/>
    <property type="project" value="UniProtKB-ARBA"/>
</dbReference>
<dbReference type="FunFam" id="2.40.110.10:FF:000001">
    <property type="entry name" value="Acyl-CoA dehydrogenase, mitochondrial"/>
    <property type="match status" value="1"/>
</dbReference>
<evidence type="ECO:0000256" key="6">
    <source>
        <dbReference type="RuleBase" id="RU362125"/>
    </source>
</evidence>
<dbReference type="GO" id="GO:0050660">
    <property type="term" value="F:flavin adenine dinucleotide binding"/>
    <property type="evidence" value="ECO:0007669"/>
    <property type="project" value="InterPro"/>
</dbReference>
<feature type="domain" description="Acyl-CoA oxidase/dehydrogenase middle" evidence="8">
    <location>
        <begin position="143"/>
        <end position="237"/>
    </location>
</feature>
<comment type="caution">
    <text evidence="10">The sequence shown here is derived from an EMBL/GenBank/DDBJ whole genome shotgun (WGS) entry which is preliminary data.</text>
</comment>
<comment type="similarity">
    <text evidence="2 6">Belongs to the acyl-CoA dehydrogenase family.</text>
</comment>
<dbReference type="GO" id="GO:0033539">
    <property type="term" value="P:fatty acid beta-oxidation using acyl-CoA dehydrogenase"/>
    <property type="evidence" value="ECO:0007669"/>
    <property type="project" value="TreeGrafter"/>
</dbReference>
<dbReference type="FunFam" id="1.20.140.10:FF:000004">
    <property type="entry name" value="Acyl-CoA dehydrogenase FadE25"/>
    <property type="match status" value="1"/>
</dbReference>
<dbReference type="PIRSF" id="PIRSF016578">
    <property type="entry name" value="HsaA"/>
    <property type="match status" value="1"/>
</dbReference>
<feature type="domain" description="Acyl-CoA dehydrogenase/oxidase C-terminal" evidence="7">
    <location>
        <begin position="250"/>
        <end position="398"/>
    </location>
</feature>
<dbReference type="AlphaFoldDB" id="A0A7I8V4S4"/>
<accession>A0A7I8V4S4</accession>
<evidence type="ECO:0000313" key="11">
    <source>
        <dbReference type="Proteomes" id="UP000549394"/>
    </source>
</evidence>
<evidence type="ECO:0000259" key="9">
    <source>
        <dbReference type="Pfam" id="PF02771"/>
    </source>
</evidence>
<dbReference type="Proteomes" id="UP000549394">
    <property type="component" value="Unassembled WGS sequence"/>
</dbReference>
<dbReference type="SUPFAM" id="SSF47203">
    <property type="entry name" value="Acyl-CoA dehydrogenase C-terminal domain-like"/>
    <property type="match status" value="1"/>
</dbReference>